<accession>A0ACC0VME9</accession>
<reference evidence="1 2" key="1">
    <citation type="journal article" date="2022" name="bioRxiv">
        <title>The genome of the oomycete Peronosclerospora sorghi, a cosmopolitan pathogen of maize and sorghum, is inflated with dispersed pseudogenes.</title>
        <authorList>
            <person name="Fletcher K."/>
            <person name="Martin F."/>
            <person name="Isakeit T."/>
            <person name="Cavanaugh K."/>
            <person name="Magill C."/>
            <person name="Michelmore R."/>
        </authorList>
    </citation>
    <scope>NUCLEOTIDE SEQUENCE [LARGE SCALE GENOMIC DNA]</scope>
    <source>
        <strain evidence="1">P6</strain>
    </source>
</reference>
<dbReference type="EMBL" id="CM047587">
    <property type="protein sequence ID" value="KAI9907629.1"/>
    <property type="molecule type" value="Genomic_DNA"/>
</dbReference>
<comment type="caution">
    <text evidence="1">The sequence shown here is derived from an EMBL/GenBank/DDBJ whole genome shotgun (WGS) entry which is preliminary data.</text>
</comment>
<proteinExistence type="predicted"/>
<organism evidence="1 2">
    <name type="scientific">Peronosclerospora sorghi</name>
    <dbReference type="NCBI Taxonomy" id="230839"/>
    <lineage>
        <taxon>Eukaryota</taxon>
        <taxon>Sar</taxon>
        <taxon>Stramenopiles</taxon>
        <taxon>Oomycota</taxon>
        <taxon>Peronosporomycetes</taxon>
        <taxon>Peronosporales</taxon>
        <taxon>Peronosporaceae</taxon>
        <taxon>Peronosclerospora</taxon>
    </lineage>
</organism>
<protein>
    <submittedName>
        <fullName evidence="1">Uncharacterized protein</fullName>
    </submittedName>
</protein>
<evidence type="ECO:0000313" key="2">
    <source>
        <dbReference type="Proteomes" id="UP001163321"/>
    </source>
</evidence>
<gene>
    <name evidence="1" type="ORF">PsorP6_004503</name>
</gene>
<dbReference type="Proteomes" id="UP001163321">
    <property type="component" value="Chromosome 8"/>
</dbReference>
<keyword evidence="2" id="KW-1185">Reference proteome</keyword>
<sequence>MYLNILWSADCRQTVLDIHPHHPIYDMTDVRYLVQAMSGILSRRDLTSYKVSAYTDLREEPKL</sequence>
<evidence type="ECO:0000313" key="1">
    <source>
        <dbReference type="EMBL" id="KAI9907629.1"/>
    </source>
</evidence>
<name>A0ACC0VME9_9STRA</name>